<proteinExistence type="predicted"/>
<dbReference type="PROSITE" id="PS50206">
    <property type="entry name" value="RHODANESE_3"/>
    <property type="match status" value="1"/>
</dbReference>
<evidence type="ECO:0000313" key="5">
    <source>
        <dbReference type="Proteomes" id="UP001431572"/>
    </source>
</evidence>
<sequence length="144" mass="16651">MREPYEYAQGIGYQKKTNPALQIFDRKRVVDFLTADLPPAPPDFKRMIGLNRDGSPEMQTQLTELQWEEVRAKIPTGAKLLDIREPEHYWTEHLPGSQSVPFTAHTYYQQSLFHRFPFEAVFAKFDSTTQKAIKVSSRLGSYPS</sequence>
<dbReference type="Proteomes" id="UP000521676">
    <property type="component" value="Unassembled WGS sequence"/>
</dbReference>
<accession>A0A8T7M1Q5</accession>
<evidence type="ECO:0000259" key="1">
    <source>
        <dbReference type="PROSITE" id="PS50206"/>
    </source>
</evidence>
<keyword evidence="5" id="KW-1185">Reference proteome</keyword>
<reference evidence="2 4" key="1">
    <citation type="submission" date="2020-06" db="EMBL/GenBank/DDBJ databases">
        <title>Anoxygenic phototrophic Chloroflexota member uses a Type I reaction center.</title>
        <authorList>
            <person name="Tsuji J.M."/>
            <person name="Shaw N.A."/>
            <person name="Nagashima S."/>
            <person name="Venkiteswaran J."/>
            <person name="Schiff S.L."/>
            <person name="Hanada S."/>
            <person name="Tank M."/>
            <person name="Neufeld J.D."/>
        </authorList>
    </citation>
    <scope>NUCLEOTIDE SEQUENCE [LARGE SCALE GENOMIC DNA]</scope>
    <source>
        <strain evidence="2">L227-S17</strain>
    </source>
</reference>
<protein>
    <recommendedName>
        <fullName evidence="1">Rhodanese domain-containing protein</fullName>
    </recommendedName>
</protein>
<dbReference type="SUPFAM" id="SSF52821">
    <property type="entry name" value="Rhodanese/Cell cycle control phosphatase"/>
    <property type="match status" value="1"/>
</dbReference>
<dbReference type="EMBL" id="CP128399">
    <property type="protein sequence ID" value="WJW67540.1"/>
    <property type="molecule type" value="Genomic_DNA"/>
</dbReference>
<evidence type="ECO:0000313" key="2">
    <source>
        <dbReference type="EMBL" id="NWJ45671.1"/>
    </source>
</evidence>
<dbReference type="InterPro" id="IPR036873">
    <property type="entry name" value="Rhodanese-like_dom_sf"/>
</dbReference>
<feature type="domain" description="Rhodanese" evidence="1">
    <location>
        <begin position="74"/>
        <end position="102"/>
    </location>
</feature>
<dbReference type="Gene3D" id="3.40.250.10">
    <property type="entry name" value="Rhodanese-like domain"/>
    <property type="match status" value="1"/>
</dbReference>
<dbReference type="EMBL" id="JACATZ010000001">
    <property type="protein sequence ID" value="NWJ45671.1"/>
    <property type="molecule type" value="Genomic_DNA"/>
</dbReference>
<gene>
    <name evidence="2" type="ORF">HXX08_07310</name>
    <name evidence="3" type="ORF">OZ401_000807</name>
</gene>
<evidence type="ECO:0000313" key="3">
    <source>
        <dbReference type="EMBL" id="WJW67540.1"/>
    </source>
</evidence>
<dbReference type="InterPro" id="IPR001763">
    <property type="entry name" value="Rhodanese-like_dom"/>
</dbReference>
<dbReference type="Proteomes" id="UP001431572">
    <property type="component" value="Chromosome 1"/>
</dbReference>
<reference evidence="3" key="2">
    <citation type="journal article" date="2024" name="Nature">
        <title>Anoxygenic phototroph of the Chloroflexota uses a type I reaction centre.</title>
        <authorList>
            <person name="Tsuji J.M."/>
            <person name="Shaw N.A."/>
            <person name="Nagashima S."/>
            <person name="Venkiteswaran J.J."/>
            <person name="Schiff S.L."/>
            <person name="Watanabe T."/>
            <person name="Fukui M."/>
            <person name="Hanada S."/>
            <person name="Tank M."/>
            <person name="Neufeld J.D."/>
        </authorList>
    </citation>
    <scope>NUCLEOTIDE SEQUENCE</scope>
    <source>
        <strain evidence="3">L227-S17</strain>
    </source>
</reference>
<organism evidence="2 4">
    <name type="scientific">Candidatus Chlorohelix allophototropha</name>
    <dbReference type="NCBI Taxonomy" id="3003348"/>
    <lineage>
        <taxon>Bacteria</taxon>
        <taxon>Bacillati</taxon>
        <taxon>Chloroflexota</taxon>
        <taxon>Chloroflexia</taxon>
        <taxon>Candidatus Chloroheliales</taxon>
        <taxon>Candidatus Chloroheliaceae</taxon>
        <taxon>Candidatus Chlorohelix</taxon>
    </lineage>
</organism>
<evidence type="ECO:0000313" key="4">
    <source>
        <dbReference type="Proteomes" id="UP000521676"/>
    </source>
</evidence>
<dbReference type="AlphaFoldDB" id="A0A8T7M1Q5"/>
<name>A0A8T7M1Q5_9CHLR</name>
<dbReference type="RefSeq" id="WP_341469434.1">
    <property type="nucleotide sequence ID" value="NZ_CP128399.1"/>
</dbReference>